<dbReference type="RefSeq" id="WP_011376128.1">
    <property type="nucleotide sequence ID" value="NC_007577.1"/>
</dbReference>
<dbReference type="AlphaFoldDB" id="Q31BW2"/>
<evidence type="ECO:0000256" key="1">
    <source>
        <dbReference type="ARBA" id="ARBA00003365"/>
    </source>
</evidence>
<dbReference type="STRING" id="74546.PMT9312_0572"/>
<evidence type="ECO:0000256" key="6">
    <source>
        <dbReference type="ARBA" id="ARBA00023141"/>
    </source>
</evidence>
<dbReference type="InterPro" id="IPR011060">
    <property type="entry name" value="RibuloseP-bd_barrel"/>
</dbReference>
<evidence type="ECO:0000256" key="3">
    <source>
        <dbReference type="ARBA" id="ARBA00011270"/>
    </source>
</evidence>
<evidence type="ECO:0000256" key="4">
    <source>
        <dbReference type="ARBA" id="ARBA00022605"/>
    </source>
</evidence>
<comment type="catalytic activity">
    <reaction evidence="8 9">
        <text>(1S,2R)-1-C-(indol-3-yl)glycerol 3-phosphate + L-serine = D-glyceraldehyde 3-phosphate + L-tryptophan + H2O</text>
        <dbReference type="Rhea" id="RHEA:10532"/>
        <dbReference type="ChEBI" id="CHEBI:15377"/>
        <dbReference type="ChEBI" id="CHEBI:33384"/>
        <dbReference type="ChEBI" id="CHEBI:57912"/>
        <dbReference type="ChEBI" id="CHEBI:58866"/>
        <dbReference type="ChEBI" id="CHEBI:59776"/>
        <dbReference type="EC" id="4.2.1.20"/>
    </reaction>
</comment>
<evidence type="ECO:0000256" key="5">
    <source>
        <dbReference type="ARBA" id="ARBA00022822"/>
    </source>
</evidence>
<sequence length="280" mass="30880">MKDNKMQITKNESLSKVDEKFYELKKNKKIALMPFIMAGDPNIEITSEILLKLQENGADLIELGIPYSDPLADGPVIQVAASRALKSGTTPRKVITILESLKGKLNIPIILFSYLNPLLCFGFEQFCETASNAGVSGLIIPDLPLEEACKFSKIVSNHSMDLILLVAPTTPFERMKQISNHTKGFTYLVSVTGVTGERNKMENRVENLIAKLKEINSNPIAVGFGISTPEHVNKVREWGADGVIIGSAFVKRISSSSERDVVDHVGEFCKDMRLAADQKK</sequence>
<feature type="active site" description="Proton acceptor" evidence="9">
    <location>
        <position position="62"/>
    </location>
</feature>
<accession>Q31BW2</accession>
<comment type="similarity">
    <text evidence="9 10">Belongs to the TrpA family.</text>
</comment>
<dbReference type="HOGENOM" id="CLU_016734_0_2_3"/>
<dbReference type="SUPFAM" id="SSF51366">
    <property type="entry name" value="Ribulose-phoshate binding barrel"/>
    <property type="match status" value="1"/>
</dbReference>
<keyword evidence="4 9" id="KW-0028">Amino-acid biosynthesis</keyword>
<dbReference type="InterPro" id="IPR002028">
    <property type="entry name" value="Trp_synthase_suA"/>
</dbReference>
<dbReference type="GO" id="GO:0005829">
    <property type="term" value="C:cytosol"/>
    <property type="evidence" value="ECO:0007669"/>
    <property type="project" value="TreeGrafter"/>
</dbReference>
<gene>
    <name evidence="9" type="primary">trpA</name>
    <name evidence="11" type="ordered locus">PMT9312_0572</name>
</gene>
<evidence type="ECO:0000313" key="11">
    <source>
        <dbReference type="EMBL" id="ABB49633.1"/>
    </source>
</evidence>
<dbReference type="EMBL" id="CP000111">
    <property type="protein sequence ID" value="ABB49633.1"/>
    <property type="molecule type" value="Genomic_DNA"/>
</dbReference>
<dbReference type="Pfam" id="PF00290">
    <property type="entry name" value="Trp_syntA"/>
    <property type="match status" value="1"/>
</dbReference>
<keyword evidence="6 9" id="KW-0057">Aromatic amino acid biosynthesis</keyword>
<dbReference type="FunFam" id="3.20.20.70:FF:000037">
    <property type="entry name" value="Tryptophan synthase alpha chain"/>
    <property type="match status" value="1"/>
</dbReference>
<dbReference type="OrthoDB" id="9804578at2"/>
<dbReference type="Gene3D" id="3.20.20.70">
    <property type="entry name" value="Aldolase class I"/>
    <property type="match status" value="1"/>
</dbReference>
<evidence type="ECO:0000256" key="8">
    <source>
        <dbReference type="ARBA" id="ARBA00049047"/>
    </source>
</evidence>
<comment type="pathway">
    <text evidence="2 9">Amino-acid biosynthesis; L-tryptophan biosynthesis; L-tryptophan from chorismate: step 5/5.</text>
</comment>
<feature type="active site" description="Proton acceptor" evidence="9">
    <location>
        <position position="73"/>
    </location>
</feature>
<dbReference type="PANTHER" id="PTHR43406:SF1">
    <property type="entry name" value="TRYPTOPHAN SYNTHASE ALPHA CHAIN, CHLOROPLASTIC"/>
    <property type="match status" value="1"/>
</dbReference>
<dbReference type="EC" id="4.2.1.20" evidence="9"/>
<comment type="function">
    <text evidence="1 9">The alpha subunit is responsible for the aldol cleavage of indoleglycerol phosphate to indole and glyceraldehyde 3-phosphate.</text>
</comment>
<dbReference type="GO" id="GO:0004834">
    <property type="term" value="F:tryptophan synthase activity"/>
    <property type="evidence" value="ECO:0007669"/>
    <property type="project" value="UniProtKB-UniRule"/>
</dbReference>
<dbReference type="KEGG" id="pmi:PMT9312_0572"/>
<evidence type="ECO:0000256" key="9">
    <source>
        <dbReference type="HAMAP-Rule" id="MF_00131"/>
    </source>
</evidence>
<comment type="subunit">
    <text evidence="3 9">Tetramer of two alpha and two beta chains.</text>
</comment>
<dbReference type="NCBIfam" id="TIGR00262">
    <property type="entry name" value="trpA"/>
    <property type="match status" value="1"/>
</dbReference>
<reference evidence="12" key="1">
    <citation type="submission" date="2005-07" db="EMBL/GenBank/DDBJ databases">
        <title>Complete sequence of Prochlorococcus marinus str. MIT 9312.</title>
        <authorList>
            <consortium name="US DOE Joint Genome Institute"/>
            <person name="Copeland A."/>
            <person name="Lucas S."/>
            <person name="Lapidus A."/>
            <person name="Barry K."/>
            <person name="Detter J.C."/>
            <person name="Glavina T."/>
            <person name="Hammon N."/>
            <person name="Israni S."/>
            <person name="Pitluck S."/>
            <person name="Thiel J."/>
            <person name="Schmutz J."/>
            <person name="Larimer F."/>
            <person name="Land M."/>
            <person name="Kyrpides N."/>
            <person name="Lykidis A."/>
            <person name="Richardson P."/>
        </authorList>
    </citation>
    <scope>NUCLEOTIDE SEQUENCE [LARGE SCALE GENOMIC DNA]</scope>
    <source>
        <strain evidence="12">MIT 9312</strain>
    </source>
</reference>
<name>Q31BW2_PROM9</name>
<dbReference type="UniPathway" id="UPA00035">
    <property type="reaction ID" value="UER00044"/>
</dbReference>
<dbReference type="CDD" id="cd04724">
    <property type="entry name" value="Tryptophan_synthase_alpha"/>
    <property type="match status" value="1"/>
</dbReference>
<keyword evidence="7 9" id="KW-0456">Lyase</keyword>
<dbReference type="InterPro" id="IPR013785">
    <property type="entry name" value="Aldolase_TIM"/>
</dbReference>
<protein>
    <recommendedName>
        <fullName evidence="9">Tryptophan synthase alpha chain</fullName>
        <ecNumber evidence="9">4.2.1.20</ecNumber>
    </recommendedName>
</protein>
<proteinExistence type="inferred from homology"/>
<dbReference type="InterPro" id="IPR018204">
    <property type="entry name" value="Trp_synthase_alpha_AS"/>
</dbReference>
<organism evidence="11 12">
    <name type="scientific">Prochlorococcus marinus (strain MIT 9312)</name>
    <dbReference type="NCBI Taxonomy" id="74546"/>
    <lineage>
        <taxon>Bacteria</taxon>
        <taxon>Bacillati</taxon>
        <taxon>Cyanobacteriota</taxon>
        <taxon>Cyanophyceae</taxon>
        <taxon>Synechococcales</taxon>
        <taxon>Prochlorococcaceae</taxon>
        <taxon>Prochlorococcus</taxon>
    </lineage>
</organism>
<dbReference type="SMR" id="Q31BW2"/>
<dbReference type="Proteomes" id="UP000002715">
    <property type="component" value="Chromosome"/>
</dbReference>
<evidence type="ECO:0000256" key="7">
    <source>
        <dbReference type="ARBA" id="ARBA00023239"/>
    </source>
</evidence>
<dbReference type="PANTHER" id="PTHR43406">
    <property type="entry name" value="TRYPTOPHAN SYNTHASE, ALPHA CHAIN"/>
    <property type="match status" value="1"/>
</dbReference>
<evidence type="ECO:0000313" key="12">
    <source>
        <dbReference type="Proteomes" id="UP000002715"/>
    </source>
</evidence>
<evidence type="ECO:0000256" key="10">
    <source>
        <dbReference type="RuleBase" id="RU003662"/>
    </source>
</evidence>
<dbReference type="PROSITE" id="PS00167">
    <property type="entry name" value="TRP_SYNTHASE_ALPHA"/>
    <property type="match status" value="1"/>
</dbReference>
<dbReference type="eggNOG" id="COG0159">
    <property type="taxonomic scope" value="Bacteria"/>
</dbReference>
<keyword evidence="5 9" id="KW-0822">Tryptophan biosynthesis</keyword>
<evidence type="ECO:0000256" key="2">
    <source>
        <dbReference type="ARBA" id="ARBA00004733"/>
    </source>
</evidence>
<dbReference type="HAMAP" id="MF_00131">
    <property type="entry name" value="Trp_synth_alpha"/>
    <property type="match status" value="1"/>
</dbReference>